<evidence type="ECO:0000256" key="4">
    <source>
        <dbReference type="SAM" id="MobiDB-lite"/>
    </source>
</evidence>
<feature type="compositionally biased region" description="Basic and acidic residues" evidence="4">
    <location>
        <begin position="15"/>
        <end position="29"/>
    </location>
</feature>
<evidence type="ECO:0000313" key="6">
    <source>
        <dbReference type="EMBL" id="ODV81432.1"/>
    </source>
</evidence>
<dbReference type="CDD" id="cd00067">
    <property type="entry name" value="GAL4"/>
    <property type="match status" value="1"/>
</dbReference>
<dbReference type="InterPro" id="IPR050613">
    <property type="entry name" value="Sec_Metabolite_Reg"/>
</dbReference>
<gene>
    <name evidence="6" type="ORF">CANTADRAFT_24379</name>
</gene>
<dbReference type="GO" id="GO:0005634">
    <property type="term" value="C:nucleus"/>
    <property type="evidence" value="ECO:0007669"/>
    <property type="project" value="UniProtKB-SubCell"/>
</dbReference>
<dbReference type="CDD" id="cd12148">
    <property type="entry name" value="fungal_TF_MHR"/>
    <property type="match status" value="1"/>
</dbReference>
<keyword evidence="3" id="KW-0539">Nucleus</keyword>
<proteinExistence type="predicted"/>
<dbReference type="GeneID" id="30981232"/>
<evidence type="ECO:0000256" key="3">
    <source>
        <dbReference type="ARBA" id="ARBA00023242"/>
    </source>
</evidence>
<dbReference type="InterPro" id="IPR001138">
    <property type="entry name" value="Zn2Cys6_DnaBD"/>
</dbReference>
<feature type="region of interest" description="Disordered" evidence="4">
    <location>
        <begin position="454"/>
        <end position="479"/>
    </location>
</feature>
<dbReference type="OrthoDB" id="762982at2759"/>
<dbReference type="PANTHER" id="PTHR31001">
    <property type="entry name" value="UNCHARACTERIZED TRANSCRIPTIONAL REGULATORY PROTEIN"/>
    <property type="match status" value="1"/>
</dbReference>
<evidence type="ECO:0000259" key="5">
    <source>
        <dbReference type="PROSITE" id="PS50048"/>
    </source>
</evidence>
<feature type="compositionally biased region" description="Low complexity" evidence="4">
    <location>
        <begin position="462"/>
        <end position="479"/>
    </location>
</feature>
<dbReference type="GO" id="GO:0003677">
    <property type="term" value="F:DNA binding"/>
    <property type="evidence" value="ECO:0007669"/>
    <property type="project" value="InterPro"/>
</dbReference>
<keyword evidence="7" id="KW-1185">Reference proteome</keyword>
<dbReference type="InterPro" id="IPR007219">
    <property type="entry name" value="XnlR_reg_dom"/>
</dbReference>
<keyword evidence="2" id="KW-0479">Metal-binding</keyword>
<dbReference type="STRING" id="984487.A0A1E4SPU4"/>
<dbReference type="InterPro" id="IPR036864">
    <property type="entry name" value="Zn2-C6_fun-type_DNA-bd_sf"/>
</dbReference>
<sequence length="1086" mass="123851">MEIENPSESHISHPRGHESPPIKHESHKMNTPDLPRVIAATHAKSATPPDREIKTKLKVLGNGRVMKVQKARQRKILSCVYCHSKKIKCSRVQPICNNCEKIGIECKYFVNERISRGGKKSARLTDQERSAMENTKPAPKPSNYTIETSANNRDSFSSEESIVLSPANELKNLDNSATSTATSIHMDSSESRHLESENSAFPKYDVGTHDLSMNYFNIQQNGSISTPHSGPAANNVPNSLLQTPIMNNMSNNITNNFFNTNYSNQPPQVNSGHRLTDELYSFNLSSFALNNESLTANPNVESPSLPSSLSHTNINAFFSKNTSNFLENGGAPNQAHAESPDLNFNGPLSTSKSHEQISKTTTNSTLNNSLNALPSNPATTINYLYGTNTYYENNNLLEDLWQHLPSSKERSFELIDRYVNSVHILLPIFVSLNDFLAVHEQYWELRTAKTNDMATHNRITGSKKSPGSSASGGSPNDGSPSNGIEIDYLQFYTLYFPVLYAATISEFEEYDNLLLNQDINNYLKGFNKICQYYNYPHGLKTIPLLLGNVIIQSTSPNPSAMEMSQIIRYAKFLHLHKDPVLSLGIKNWDAIKFRRLLWWIIFGLDALTSHNFCLPPNCKFEDFNVLMPEEDEPIDSGRGNNNNSGDHKGPEKRLNIGILSMNVKFKYDRIMSELVYHLHNGLSSNISKLQIEEIKMMIVEYHKYIHHSINKMNHHFRLNPPSSVQEVNLINFIKNHSWSFVDRAMMLLHKKILMSDLDLRHNQDPDSLGNDGKLKSGYSRNSPDSSNGTSSLRLKSLSMSQYEDTFGHLKEANIISNLNNSSISLLRFNQSENFSYENMHNNLIPSILHNLNDFLKYNDFIKFGKFNWYVKRTIPLDSIILMFIIITVKFKYEFMTLSELCVYVKLINKSLFILNRKWFKNEKYKRMLSLTNLAWEFILKRYNIVQLVSQFSEANKLEGSNNNGANKLEIFDYQETSFMNMNELFSVMDVPQPILSGGENKESKQQNNFLKNDASEYAQSLASVNNQLAISSTHLSLETLTELMRLNEKIYYDLRNNYVDVNDYCAFYSSLEDIIHELMDFIHRTQ</sequence>
<evidence type="ECO:0000256" key="2">
    <source>
        <dbReference type="ARBA" id="ARBA00022723"/>
    </source>
</evidence>
<dbReference type="GO" id="GO:0000981">
    <property type="term" value="F:DNA-binding transcription factor activity, RNA polymerase II-specific"/>
    <property type="evidence" value="ECO:0007669"/>
    <property type="project" value="InterPro"/>
</dbReference>
<dbReference type="RefSeq" id="XP_020066554.1">
    <property type="nucleotide sequence ID" value="XM_020207095.1"/>
</dbReference>
<dbReference type="Pfam" id="PF00172">
    <property type="entry name" value="Zn_clus"/>
    <property type="match status" value="1"/>
</dbReference>
<dbReference type="AlphaFoldDB" id="A0A1E4SPU4"/>
<dbReference type="Pfam" id="PF04082">
    <property type="entry name" value="Fungal_trans"/>
    <property type="match status" value="1"/>
</dbReference>
<dbReference type="SUPFAM" id="SSF57701">
    <property type="entry name" value="Zn2/Cys6 DNA-binding domain"/>
    <property type="match status" value="1"/>
</dbReference>
<comment type="subcellular location">
    <subcellularLocation>
        <location evidence="1">Nucleus</location>
    </subcellularLocation>
</comment>
<dbReference type="GO" id="GO:0006351">
    <property type="term" value="P:DNA-templated transcription"/>
    <property type="evidence" value="ECO:0007669"/>
    <property type="project" value="InterPro"/>
</dbReference>
<feature type="domain" description="Zn(2)-C6 fungal-type" evidence="5">
    <location>
        <begin position="78"/>
        <end position="108"/>
    </location>
</feature>
<feature type="compositionally biased region" description="Polar residues" evidence="4">
    <location>
        <begin position="142"/>
        <end position="160"/>
    </location>
</feature>
<accession>A0A1E4SPU4</accession>
<evidence type="ECO:0000313" key="7">
    <source>
        <dbReference type="Proteomes" id="UP000094285"/>
    </source>
</evidence>
<name>A0A1E4SPU4_9ASCO</name>
<reference evidence="7" key="1">
    <citation type="submission" date="2016-05" db="EMBL/GenBank/DDBJ databases">
        <title>Comparative genomics of biotechnologically important yeasts.</title>
        <authorList>
            <consortium name="DOE Joint Genome Institute"/>
            <person name="Riley R."/>
            <person name="Haridas S."/>
            <person name="Wolfe K.H."/>
            <person name="Lopes M.R."/>
            <person name="Hittinger C.T."/>
            <person name="Goker M."/>
            <person name="Salamov A."/>
            <person name="Wisecaver J."/>
            <person name="Long T.M."/>
            <person name="Aerts A.L."/>
            <person name="Barry K."/>
            <person name="Choi C."/>
            <person name="Clum A."/>
            <person name="Coughlan A.Y."/>
            <person name="Deshpande S."/>
            <person name="Douglass A.P."/>
            <person name="Hanson S.J."/>
            <person name="Klenk H.-P."/>
            <person name="Labutti K."/>
            <person name="Lapidus A."/>
            <person name="Lindquist E."/>
            <person name="Lipzen A."/>
            <person name="Meier-Kolthoff J.P."/>
            <person name="Ohm R.A."/>
            <person name="Otillar R.P."/>
            <person name="Pangilinan J."/>
            <person name="Peng Y."/>
            <person name="Rokas A."/>
            <person name="Rosa C.A."/>
            <person name="Scheuner C."/>
            <person name="Sibirny A.A."/>
            <person name="Slot J.C."/>
            <person name="Stielow J.B."/>
            <person name="Sun H."/>
            <person name="Kurtzman C.P."/>
            <person name="Blackwell M."/>
            <person name="Grigoriev I.V."/>
            <person name="Jeffries T.W."/>
        </authorList>
    </citation>
    <scope>NUCLEOTIDE SEQUENCE [LARGE SCALE GENOMIC DNA]</scope>
    <source>
        <strain evidence="7">NRRL Y-17324</strain>
    </source>
</reference>
<feature type="compositionally biased region" description="Polar residues" evidence="4">
    <location>
        <begin position="778"/>
        <end position="791"/>
    </location>
</feature>
<feature type="region of interest" description="Disordered" evidence="4">
    <location>
        <begin position="1"/>
        <end position="29"/>
    </location>
</feature>
<evidence type="ECO:0000256" key="1">
    <source>
        <dbReference type="ARBA" id="ARBA00004123"/>
    </source>
</evidence>
<dbReference type="EMBL" id="KV453909">
    <property type="protein sequence ID" value="ODV81432.1"/>
    <property type="molecule type" value="Genomic_DNA"/>
</dbReference>
<dbReference type="Gene3D" id="4.10.240.10">
    <property type="entry name" value="Zn(2)-C6 fungal-type DNA-binding domain"/>
    <property type="match status" value="1"/>
</dbReference>
<protein>
    <recommendedName>
        <fullName evidence="5">Zn(2)-C6 fungal-type domain-containing protein</fullName>
    </recommendedName>
</protein>
<feature type="region of interest" description="Disordered" evidence="4">
    <location>
        <begin position="325"/>
        <end position="366"/>
    </location>
</feature>
<dbReference type="Proteomes" id="UP000094285">
    <property type="component" value="Unassembled WGS sequence"/>
</dbReference>
<dbReference type="PROSITE" id="PS50048">
    <property type="entry name" value="ZN2_CY6_FUNGAL_2"/>
    <property type="match status" value="1"/>
</dbReference>
<dbReference type="SMART" id="SM00066">
    <property type="entry name" value="GAL4"/>
    <property type="match status" value="1"/>
</dbReference>
<dbReference type="PROSITE" id="PS00463">
    <property type="entry name" value="ZN2_CY6_FUNGAL_1"/>
    <property type="match status" value="1"/>
</dbReference>
<feature type="region of interest" description="Disordered" evidence="4">
    <location>
        <begin position="117"/>
        <end position="160"/>
    </location>
</feature>
<dbReference type="PANTHER" id="PTHR31001:SF88">
    <property type="entry name" value="TRANSCRIPTION FACTOR PDR3"/>
    <property type="match status" value="1"/>
</dbReference>
<feature type="region of interest" description="Disordered" evidence="4">
    <location>
        <begin position="764"/>
        <end position="791"/>
    </location>
</feature>
<dbReference type="GO" id="GO:0008270">
    <property type="term" value="F:zinc ion binding"/>
    <property type="evidence" value="ECO:0007669"/>
    <property type="project" value="InterPro"/>
</dbReference>
<organism evidence="6 7">
    <name type="scientific">Suhomyces tanzawaensis NRRL Y-17324</name>
    <dbReference type="NCBI Taxonomy" id="984487"/>
    <lineage>
        <taxon>Eukaryota</taxon>
        <taxon>Fungi</taxon>
        <taxon>Dikarya</taxon>
        <taxon>Ascomycota</taxon>
        <taxon>Saccharomycotina</taxon>
        <taxon>Pichiomycetes</taxon>
        <taxon>Debaryomycetaceae</taxon>
        <taxon>Suhomyces</taxon>
    </lineage>
</organism>